<evidence type="ECO:0000313" key="4">
    <source>
        <dbReference type="Proteomes" id="UP000310719"/>
    </source>
</evidence>
<dbReference type="PANTHER" id="PTHR43108">
    <property type="entry name" value="N-ACETYLGLUCOSAMINE-6-SULFATASE FAMILY MEMBER"/>
    <property type="match status" value="1"/>
</dbReference>
<dbReference type="Proteomes" id="UP000310719">
    <property type="component" value="Chromosome"/>
</dbReference>
<dbReference type="InterPro" id="IPR000917">
    <property type="entry name" value="Sulfatase_N"/>
</dbReference>
<dbReference type="STRING" id="83655.APT61_07085"/>
<protein>
    <submittedName>
        <fullName evidence="3">Inner membrane protein yejM</fullName>
    </submittedName>
</protein>
<feature type="domain" description="Sulfatase N-terminal" evidence="1">
    <location>
        <begin position="74"/>
        <end position="315"/>
    </location>
</feature>
<dbReference type="AlphaFoldDB" id="A0A4U9I7L6"/>
<feature type="domain" description="Inner membrane protein YejM N-terminal" evidence="2">
    <location>
        <begin position="1"/>
        <end position="66"/>
    </location>
</feature>
<dbReference type="InterPro" id="IPR024588">
    <property type="entry name" value="YejM_N"/>
</dbReference>
<evidence type="ECO:0000259" key="1">
    <source>
        <dbReference type="Pfam" id="PF00884"/>
    </source>
</evidence>
<dbReference type="Pfam" id="PF11893">
    <property type="entry name" value="DUF3413"/>
    <property type="match status" value="1"/>
</dbReference>
<proteinExistence type="predicted"/>
<evidence type="ECO:0000313" key="3">
    <source>
        <dbReference type="EMBL" id="VTP72405.1"/>
    </source>
</evidence>
<dbReference type="EMBL" id="LR590464">
    <property type="protein sequence ID" value="VTP72405.1"/>
    <property type="molecule type" value="Genomic_DNA"/>
</dbReference>
<dbReference type="SUPFAM" id="SSF53649">
    <property type="entry name" value="Alkaline phosphatase-like"/>
    <property type="match status" value="1"/>
</dbReference>
<organism evidence="3 4">
    <name type="scientific">Leclercia adecarboxylata</name>
    <dbReference type="NCBI Taxonomy" id="83655"/>
    <lineage>
        <taxon>Bacteria</taxon>
        <taxon>Pseudomonadati</taxon>
        <taxon>Pseudomonadota</taxon>
        <taxon>Gammaproteobacteria</taxon>
        <taxon>Enterobacterales</taxon>
        <taxon>Enterobacteriaceae</taxon>
        <taxon>Leclercia</taxon>
    </lineage>
</organism>
<accession>A0A4U9I7L6</accession>
<reference evidence="3 4" key="1">
    <citation type="submission" date="2019-05" db="EMBL/GenBank/DDBJ databases">
        <authorList>
            <consortium name="Pathogen Informatics"/>
        </authorList>
    </citation>
    <scope>NUCLEOTIDE SEQUENCE [LARGE SCALE GENOMIC DNA]</scope>
    <source>
        <strain evidence="3 4">NCTC13032</strain>
    </source>
</reference>
<name>A0A4U9I7L6_9ENTR</name>
<dbReference type="Gene3D" id="3.40.720.10">
    <property type="entry name" value="Alkaline Phosphatase, subunit A"/>
    <property type="match status" value="1"/>
</dbReference>
<evidence type="ECO:0000259" key="2">
    <source>
        <dbReference type="Pfam" id="PF11893"/>
    </source>
</evidence>
<dbReference type="GO" id="GO:0005886">
    <property type="term" value="C:plasma membrane"/>
    <property type="evidence" value="ECO:0007669"/>
    <property type="project" value="TreeGrafter"/>
</dbReference>
<sequence length="400" mass="44875">MYIWADANFYRPVTMQRANLPLSYPMTARRFLEKHGLLDAQEYQRRLIEQGDPEAVSVQYPLSDLRYRDMGQGQNVLLITVDGLNYSRFEKQMPALAEFADKNINFTQHMSSGNATDTGIFGLFYGISPSYMDGVLSSRIPAALITGLNQQGYQLGLFSSDGFSSPLYRQALLSDFSLPATQSQSDAQTAGQWISWLNRYAQDDNRWFSWVALNGTTLDNSNQKTFARRYAQAAGDVDAQIARVLNALRESGKLENTVVVITAGHGVPLGNERTDVDWSRPRLHVPLVIHWPGTPSQRINMLTDHKDVMTTLMQRLLHVSTPANEYSQGQDLFSATRRHNWVTAASNNTLAVTTPALTLVLNSNGSYKTYNLQGEKLNDQTPQLSLLLQVLTDEKRFIAN</sequence>
<dbReference type="PANTHER" id="PTHR43108:SF10">
    <property type="entry name" value="INNER MEMBRANE PROTEIN YEJM"/>
    <property type="match status" value="1"/>
</dbReference>
<gene>
    <name evidence="3" type="primary">yejM_2</name>
    <name evidence="3" type="ORF">NCTC13032_05096</name>
</gene>
<dbReference type="InterPro" id="IPR017850">
    <property type="entry name" value="Alkaline_phosphatase_core_sf"/>
</dbReference>
<dbReference type="Pfam" id="PF00884">
    <property type="entry name" value="Sulfatase"/>
    <property type="match status" value="1"/>
</dbReference>